<feature type="transmembrane region" description="Helical" evidence="9">
    <location>
        <begin position="319"/>
        <end position="336"/>
    </location>
</feature>
<dbReference type="GO" id="GO:0016757">
    <property type="term" value="F:glycosyltransferase activity"/>
    <property type="evidence" value="ECO:0007669"/>
    <property type="project" value="UniProtKB-KW"/>
</dbReference>
<dbReference type="Pfam" id="PF24878">
    <property type="entry name" value="YkcB_C"/>
    <property type="match status" value="1"/>
</dbReference>
<feature type="transmembrane region" description="Helical" evidence="9">
    <location>
        <begin position="544"/>
        <end position="562"/>
    </location>
</feature>
<dbReference type="InterPro" id="IPR038731">
    <property type="entry name" value="RgtA/B/C-like"/>
</dbReference>
<feature type="transmembrane region" description="Helical" evidence="9">
    <location>
        <begin position="372"/>
        <end position="393"/>
    </location>
</feature>
<dbReference type="PANTHER" id="PTHR33908:SF3">
    <property type="entry name" value="UNDECAPRENYL PHOSPHATE-ALPHA-4-AMINO-4-DEOXY-L-ARABINOSE ARABINOSYL TRANSFERASE"/>
    <property type="match status" value="1"/>
</dbReference>
<dbReference type="InterPro" id="IPR056785">
    <property type="entry name" value="YkcA/B-like_C"/>
</dbReference>
<keyword evidence="4 12" id="KW-0808">Transferase</keyword>
<keyword evidence="13" id="KW-1185">Reference proteome</keyword>
<feature type="transmembrane region" description="Helical" evidence="9">
    <location>
        <begin position="511"/>
        <end position="532"/>
    </location>
</feature>
<dbReference type="PANTHER" id="PTHR33908">
    <property type="entry name" value="MANNOSYLTRANSFERASE YKCB-RELATED"/>
    <property type="match status" value="1"/>
</dbReference>
<evidence type="ECO:0000256" key="9">
    <source>
        <dbReference type="SAM" id="Phobius"/>
    </source>
</evidence>
<feature type="domain" description="Glycosyltransferase RgtA/B/C/D-like" evidence="10">
    <location>
        <begin position="92"/>
        <end position="252"/>
    </location>
</feature>
<feature type="compositionally biased region" description="Basic and acidic residues" evidence="8">
    <location>
        <begin position="411"/>
        <end position="437"/>
    </location>
</feature>
<evidence type="ECO:0000256" key="8">
    <source>
        <dbReference type="SAM" id="MobiDB-lite"/>
    </source>
</evidence>
<feature type="transmembrane region" description="Helical" evidence="9">
    <location>
        <begin position="348"/>
        <end position="366"/>
    </location>
</feature>
<feature type="region of interest" description="Disordered" evidence="8">
    <location>
        <begin position="462"/>
        <end position="484"/>
    </location>
</feature>
<feature type="region of interest" description="Disordered" evidence="8">
    <location>
        <begin position="401"/>
        <end position="442"/>
    </location>
</feature>
<dbReference type="RefSeq" id="WP_351954787.1">
    <property type="nucleotide sequence ID" value="NZ_JBEOZM010000001.1"/>
</dbReference>
<evidence type="ECO:0000256" key="5">
    <source>
        <dbReference type="ARBA" id="ARBA00022692"/>
    </source>
</evidence>
<reference evidence="12 13" key="1">
    <citation type="submission" date="2024-06" db="EMBL/GenBank/DDBJ databases">
        <title>The Natural Products Discovery Center: Release of the First 8490 Sequenced Strains for Exploring Actinobacteria Biosynthetic Diversity.</title>
        <authorList>
            <person name="Kalkreuter E."/>
            <person name="Kautsar S.A."/>
            <person name="Yang D."/>
            <person name="Bader C.D."/>
            <person name="Teijaro C.N."/>
            <person name="Fluegel L."/>
            <person name="Davis C.M."/>
            <person name="Simpson J.R."/>
            <person name="Lauterbach L."/>
            <person name="Steele A.D."/>
            <person name="Gui C."/>
            <person name="Meng S."/>
            <person name="Li G."/>
            <person name="Viehrig K."/>
            <person name="Ye F."/>
            <person name="Su P."/>
            <person name="Kiefer A.F."/>
            <person name="Nichols A."/>
            <person name="Cepeda A.J."/>
            <person name="Yan W."/>
            <person name="Fan B."/>
            <person name="Jiang Y."/>
            <person name="Adhikari A."/>
            <person name="Zheng C.-J."/>
            <person name="Schuster L."/>
            <person name="Cowan T.M."/>
            <person name="Smanski M.J."/>
            <person name="Chevrette M.G."/>
            <person name="De Carvalho L.P.S."/>
            <person name="Shen B."/>
        </authorList>
    </citation>
    <scope>NUCLEOTIDE SEQUENCE [LARGE SCALE GENOMIC DNA]</scope>
    <source>
        <strain evidence="12 13">NPDC001694</strain>
    </source>
</reference>
<dbReference type="Pfam" id="PF13231">
    <property type="entry name" value="PMT_2"/>
    <property type="match status" value="1"/>
</dbReference>
<accession>A0ABV1T7R6</accession>
<evidence type="ECO:0000256" key="4">
    <source>
        <dbReference type="ARBA" id="ARBA00022679"/>
    </source>
</evidence>
<dbReference type="EMBL" id="JBEOZM010000001">
    <property type="protein sequence ID" value="MER6266077.1"/>
    <property type="molecule type" value="Genomic_DNA"/>
</dbReference>
<comment type="caution">
    <text evidence="12">The sequence shown here is derived from an EMBL/GenBank/DDBJ whole genome shotgun (WGS) entry which is preliminary data.</text>
</comment>
<proteinExistence type="predicted"/>
<feature type="domain" description="Putative mannosyltransferase YkcA/B-like C-terminal" evidence="11">
    <location>
        <begin position="610"/>
        <end position="692"/>
    </location>
</feature>
<feature type="transmembrane region" description="Helical" evidence="9">
    <location>
        <begin position="36"/>
        <end position="57"/>
    </location>
</feature>
<evidence type="ECO:0000256" key="7">
    <source>
        <dbReference type="ARBA" id="ARBA00023136"/>
    </source>
</evidence>
<feature type="transmembrane region" description="Helical" evidence="9">
    <location>
        <begin position="488"/>
        <end position="505"/>
    </location>
</feature>
<keyword evidence="7 9" id="KW-0472">Membrane</keyword>
<keyword evidence="2" id="KW-1003">Cell membrane</keyword>
<protein>
    <submittedName>
        <fullName evidence="12">Glycosyltransferase family 39 protein</fullName>
        <ecNumber evidence="12">2.4.-.-</ecNumber>
    </submittedName>
</protein>
<evidence type="ECO:0000256" key="3">
    <source>
        <dbReference type="ARBA" id="ARBA00022676"/>
    </source>
</evidence>
<name>A0ABV1T7R6_9ACTN</name>
<dbReference type="EC" id="2.4.-.-" evidence="12"/>
<keyword evidence="5 9" id="KW-0812">Transmembrane</keyword>
<dbReference type="Proteomes" id="UP001490365">
    <property type="component" value="Unassembled WGS sequence"/>
</dbReference>
<sequence>MTAIPAARPTGAHRGRRAANRRSGPPEDAPRWERPALAAVLAVATLLYSWGIGHAALHPFYGAAIRSMAGSWRSFFFGGLDVSGSVSIDKLPGALWPDAVSVWLFGPHTWAAALPQVVEGVLTVWLLHRIVRAWAGPFAALVAALALTVTPVTVVLNRGTIPDTALTLLLVAAAGALQKAVRTERLLPLITCGIWVGLAFQAKMLQAWLVLPVFAAVYLVVAPGTPLKRALRVLLSGAVALAVSCFWVLIAWATPAADRPYLDGTSDNNPFALVFGYNGLSRFSSDSTAFGAVAGTATSRTTGNTGWDMLINDTVGPQVAWFLPLAVLAAVLGVVWRTGQPRTDMLRAGFLMWGGWLAMHALVFSSSNGNHAYYTAVIAPALAALAGGGLALFRSEYESAYEPKPGPKPGLQHEPEHEPEPEPAHEPAHESAPEPAHEPGPWSPYVSAYGSEHWSPHVARSVSAFESEHESAPEPEQRYEGGSGGRRHLALPAAIVLTVAWALVLDWPTRFVSWLLPVAVMLALCGVVGLWTRGPRTSSRMVQAALASAIAAILVAPAGWAASSLDSLYSGAATAPIAGPVGNAYYDSVRQHHAPRRIGLGQPSARDTALLDYLTEHRNGEKYLLATQAAYGAEPLLRAKSEPVLVMGGFTGNTPFPTAQQLAGLVTAHQLRYALLTTQRPTTAVTTWVKSHCTRVPAAAYGGTTGGSFSLYDCSPKK</sequence>
<evidence type="ECO:0000259" key="10">
    <source>
        <dbReference type="Pfam" id="PF13231"/>
    </source>
</evidence>
<gene>
    <name evidence="12" type="ORF">ABT211_02065</name>
</gene>
<evidence type="ECO:0000259" key="11">
    <source>
        <dbReference type="Pfam" id="PF24878"/>
    </source>
</evidence>
<evidence type="ECO:0000313" key="13">
    <source>
        <dbReference type="Proteomes" id="UP001490365"/>
    </source>
</evidence>
<feature type="compositionally biased region" description="Basic and acidic residues" evidence="8">
    <location>
        <begin position="466"/>
        <end position="479"/>
    </location>
</feature>
<dbReference type="InterPro" id="IPR050297">
    <property type="entry name" value="LipidA_mod_glycosyltrf_83"/>
</dbReference>
<evidence type="ECO:0000256" key="1">
    <source>
        <dbReference type="ARBA" id="ARBA00004651"/>
    </source>
</evidence>
<comment type="subcellular location">
    <subcellularLocation>
        <location evidence="1">Cell membrane</location>
        <topology evidence="1">Multi-pass membrane protein</topology>
    </subcellularLocation>
</comment>
<keyword evidence="3 12" id="KW-0328">Glycosyltransferase</keyword>
<feature type="compositionally biased region" description="Basic residues" evidence="8">
    <location>
        <begin position="11"/>
        <end position="20"/>
    </location>
</feature>
<organism evidence="12 13">
    <name type="scientific">Streptomyces sp. 900105755</name>
    <dbReference type="NCBI Taxonomy" id="3154389"/>
    <lineage>
        <taxon>Bacteria</taxon>
        <taxon>Bacillati</taxon>
        <taxon>Actinomycetota</taxon>
        <taxon>Actinomycetes</taxon>
        <taxon>Kitasatosporales</taxon>
        <taxon>Streptomycetaceae</taxon>
        <taxon>Streptomyces</taxon>
    </lineage>
</organism>
<evidence type="ECO:0000256" key="2">
    <source>
        <dbReference type="ARBA" id="ARBA00022475"/>
    </source>
</evidence>
<keyword evidence="6 9" id="KW-1133">Transmembrane helix</keyword>
<feature type="transmembrane region" description="Helical" evidence="9">
    <location>
        <begin position="208"/>
        <end position="226"/>
    </location>
</feature>
<feature type="transmembrane region" description="Helical" evidence="9">
    <location>
        <begin position="134"/>
        <end position="154"/>
    </location>
</feature>
<feature type="transmembrane region" description="Helical" evidence="9">
    <location>
        <begin position="233"/>
        <end position="253"/>
    </location>
</feature>
<feature type="transmembrane region" description="Helical" evidence="9">
    <location>
        <begin position="108"/>
        <end position="127"/>
    </location>
</feature>
<feature type="region of interest" description="Disordered" evidence="8">
    <location>
        <begin position="1"/>
        <end position="31"/>
    </location>
</feature>
<evidence type="ECO:0000256" key="6">
    <source>
        <dbReference type="ARBA" id="ARBA00022989"/>
    </source>
</evidence>
<evidence type="ECO:0000313" key="12">
    <source>
        <dbReference type="EMBL" id="MER6266077.1"/>
    </source>
</evidence>